<feature type="region of interest" description="Disordered" evidence="1">
    <location>
        <begin position="404"/>
        <end position="425"/>
    </location>
</feature>
<dbReference type="EMBL" id="AFRT01001256">
    <property type="protein sequence ID" value="ELU40938.1"/>
    <property type="molecule type" value="Genomic_DNA"/>
</dbReference>
<keyword evidence="3" id="KW-1185">Reference proteome</keyword>
<sequence>MAGRQYAIEGFELEIQDKLVFQTSSWTLIDSVASRELLASFSSRAMLERVPMRNFFAARMTFACSASSCHEDKPGYPSPSMKTNRCTQRARRKSSKGGKPHGTNIQPARPSIFGNCASLCDNRLSIFGTPRLKLERGPELLGTSKHSEVIGERVYTYVLADTWGLCLAYYTRPSRHLVLCCTFHHSRSSWNYNFPHGRYCARPIYVFHSEHWLPSPIPRPSSLTINRSRNILGGPRPSCNAGDLSSCVVNPYPAEFYPCRTFRSGSSMFIHVRTCPVHTHTHRRDSILDQTFVKNIRTFVKDAIRAHPPREPRVSTELDRPPQFSKFRRPLGVQVPGGLRCEQMSTEVHSYAQVLHSLNLDRAQSLISPASLPPPHTRHSTLFVGVWTSVSPSLFPPEWTKWPIPRAQGAHPDSRRGCADEHEKP</sequence>
<gene>
    <name evidence="2" type="ORF">AG1IA_05033</name>
</gene>
<name>L8WVY6_THACA</name>
<protein>
    <submittedName>
        <fullName evidence="2">Uncharacterized protein</fullName>
    </submittedName>
</protein>
<comment type="caution">
    <text evidence="2">The sequence shown here is derived from an EMBL/GenBank/DDBJ whole genome shotgun (WGS) entry which is preliminary data.</text>
</comment>
<accession>L8WVY6</accession>
<feature type="region of interest" description="Disordered" evidence="1">
    <location>
        <begin position="310"/>
        <end position="329"/>
    </location>
</feature>
<reference evidence="2 3" key="1">
    <citation type="journal article" date="2013" name="Nat. Commun.">
        <title>The evolution and pathogenic mechanisms of the rice sheath blight pathogen.</title>
        <authorList>
            <person name="Zheng A."/>
            <person name="Lin R."/>
            <person name="Xu L."/>
            <person name="Qin P."/>
            <person name="Tang C."/>
            <person name="Ai P."/>
            <person name="Zhang D."/>
            <person name="Liu Y."/>
            <person name="Sun Z."/>
            <person name="Feng H."/>
            <person name="Wang Y."/>
            <person name="Chen Y."/>
            <person name="Liang X."/>
            <person name="Fu R."/>
            <person name="Li Q."/>
            <person name="Zhang J."/>
            <person name="Yu X."/>
            <person name="Xie Z."/>
            <person name="Ding L."/>
            <person name="Guan P."/>
            <person name="Tang J."/>
            <person name="Liang Y."/>
            <person name="Wang S."/>
            <person name="Deng Q."/>
            <person name="Li S."/>
            <person name="Zhu J."/>
            <person name="Wang L."/>
            <person name="Liu H."/>
            <person name="Li P."/>
        </authorList>
    </citation>
    <scope>NUCLEOTIDE SEQUENCE [LARGE SCALE GENOMIC DNA]</scope>
    <source>
        <strain evidence="3">AG-1 IA</strain>
    </source>
</reference>
<feature type="region of interest" description="Disordered" evidence="1">
    <location>
        <begin position="69"/>
        <end position="106"/>
    </location>
</feature>
<organism evidence="2 3">
    <name type="scientific">Thanatephorus cucumeris (strain AG1-IA)</name>
    <name type="common">Rice sheath blight fungus</name>
    <name type="synonym">Rhizoctonia solani</name>
    <dbReference type="NCBI Taxonomy" id="983506"/>
    <lineage>
        <taxon>Eukaryota</taxon>
        <taxon>Fungi</taxon>
        <taxon>Dikarya</taxon>
        <taxon>Basidiomycota</taxon>
        <taxon>Agaricomycotina</taxon>
        <taxon>Agaricomycetes</taxon>
        <taxon>Cantharellales</taxon>
        <taxon>Ceratobasidiaceae</taxon>
        <taxon>Rhizoctonia</taxon>
        <taxon>Rhizoctonia solani AG-1</taxon>
    </lineage>
</organism>
<dbReference type="AlphaFoldDB" id="L8WVY6"/>
<evidence type="ECO:0000313" key="3">
    <source>
        <dbReference type="Proteomes" id="UP000011668"/>
    </source>
</evidence>
<evidence type="ECO:0000313" key="2">
    <source>
        <dbReference type="EMBL" id="ELU40938.1"/>
    </source>
</evidence>
<feature type="compositionally biased region" description="Basic residues" evidence="1">
    <location>
        <begin position="88"/>
        <end position="99"/>
    </location>
</feature>
<dbReference type="Proteomes" id="UP000011668">
    <property type="component" value="Unassembled WGS sequence"/>
</dbReference>
<evidence type="ECO:0000256" key="1">
    <source>
        <dbReference type="SAM" id="MobiDB-lite"/>
    </source>
</evidence>
<feature type="compositionally biased region" description="Basic and acidic residues" evidence="1">
    <location>
        <begin position="412"/>
        <end position="425"/>
    </location>
</feature>
<dbReference type="HOGENOM" id="CLU_645878_0_0_1"/>
<feature type="compositionally biased region" description="Basic and acidic residues" evidence="1">
    <location>
        <begin position="310"/>
        <end position="320"/>
    </location>
</feature>
<proteinExistence type="predicted"/>